<dbReference type="PANTHER" id="PTHR43403">
    <property type="entry name" value="NAD-SPECIFIC GLUTAMATE DEHYDROGENASE"/>
    <property type="match status" value="1"/>
</dbReference>
<evidence type="ECO:0008006" key="7">
    <source>
        <dbReference type="Google" id="ProtNLM"/>
    </source>
</evidence>
<name>A0A7R6P0Q7_9GAMM</name>
<dbReference type="EMBL" id="AP014545">
    <property type="protein sequence ID" value="BBB24694.1"/>
    <property type="molecule type" value="Genomic_DNA"/>
</dbReference>
<dbReference type="SUPFAM" id="SSF53223">
    <property type="entry name" value="Aminoacid dehydrogenase-like, N-terminal domain"/>
    <property type="match status" value="1"/>
</dbReference>
<dbReference type="GO" id="GO:0006538">
    <property type="term" value="P:L-glutamate catabolic process"/>
    <property type="evidence" value="ECO:0007669"/>
    <property type="project" value="InterPro"/>
</dbReference>
<evidence type="ECO:0000259" key="2">
    <source>
        <dbReference type="Pfam" id="PF05088"/>
    </source>
</evidence>
<dbReference type="SUPFAM" id="SSF51735">
    <property type="entry name" value="NAD(P)-binding Rossmann-fold domains"/>
    <property type="match status" value="1"/>
</dbReference>
<dbReference type="GO" id="GO:0004352">
    <property type="term" value="F:glutamate dehydrogenase (NAD+) activity"/>
    <property type="evidence" value="ECO:0007669"/>
    <property type="project" value="InterPro"/>
</dbReference>
<accession>A0A7R6P0Q7</accession>
<dbReference type="Proteomes" id="UP000595663">
    <property type="component" value="Chromosome"/>
</dbReference>
<dbReference type="OrthoDB" id="9758052at2"/>
<dbReference type="Pfam" id="PF05088">
    <property type="entry name" value="Bac_GDH_CD"/>
    <property type="match status" value="1"/>
</dbReference>
<sequence>MKAQLDKNKNKTETGPSLIHRCSFSEAFPSQQSIDFSVMGSGNLIALSDLLPMIENLGVDVLTSESQTEDKAWQVRLTLRPQAQQLLLSESMQCQFSETLLAIANRAVDNDGFNKLITLCGFELRTCVLFRSVARYLLQINLPFSLSSMESTLCRHPKIATQIAELFIRKFNPEKQASEQQLSDIRTTLNCHIDVVESIDDDRILNSFIEVIEAMVRSNFFCEEIWHDSSRCLAFKLLPAKIALMPKPAPAYEIFVFSPEVEGVHLRGGKVARGGLRWSERMEDYRTEVLGLVKAQMVKNAVIVPTGAKGGFVCKTLEDGTDPEQRMEQVRHAYSSYIRALLDLTDNRIDGCTQPPKDVIRYDDDDAYLVVAADKGTATFSDTANAIACEQGFWLGDAFASGGSQGYDHKKMGITARGAWESTKRLFKELGHDAQTTPFTVAGIGDMSGDVFGNGMLLSNQIRLVAAFNHRHIFIDPNPTPKLSFNERLRLFKLPRSSWSNYNPALISQGGGVFSRTAKKIPLSTPMRQRLGLAEEIEQLSPDELIRAILRADTDLLWNGGIGTYVRASHERDQDVGDRASDALRVTALELGAKVVVEGGNLGLTQSARIEFARKGGLINTDAVDNSAGVDCSDHEVNIKILLNPMIESGRMDAAERDQLLDQMTDDVSALVLLNNYRQSKMLSQSNQTAPLFIAKHAQLIQLLEREGRLDRQLEQLPDDAEIERRIANKEGLTRPEIAVLLAYSKSRLFEKLIATDLIDDDQIAAELLSYFPSLLQQQYRKEIAAHPLRREILAAQLTNQVMNRMGSTFSILLLEEVRTNCGQWIRSYTVAREALGISDIVKEIDQLGFQITNEQQMSLQLRIHHPLEKATHWLLKNADWSMTTAAIIAHFKQAVGHTSEQLHKNQLNQRDRDDSDTVTPPQRVTQAKVEALEFLYYGFDIAKISAMTGCHLSFAAAAFFALNTQLELFWLRRSIDQLPAIDKWHRKARQALIQSLDTGIQEKAIQLINSNTELSNLTDFNTATSESVGLGQLTDLIRDIKSEPRINMAMMTVIVNQLLESLNDR</sequence>
<keyword evidence="1" id="KW-0560">Oxidoreductase</keyword>
<evidence type="ECO:0000256" key="1">
    <source>
        <dbReference type="ARBA" id="ARBA00023002"/>
    </source>
</evidence>
<dbReference type="InterPro" id="IPR007780">
    <property type="entry name" value="NAD_Glu_DH_bac"/>
</dbReference>
<dbReference type="InterPro" id="IPR049064">
    <property type="entry name" value="NAD_Glu_DH_ACT3"/>
</dbReference>
<dbReference type="GO" id="GO:0004069">
    <property type="term" value="F:L-aspartate:2-oxoglutarate aminotransferase activity"/>
    <property type="evidence" value="ECO:0007669"/>
    <property type="project" value="InterPro"/>
</dbReference>
<dbReference type="InterPro" id="IPR028971">
    <property type="entry name" value="NAD-GDH_cat"/>
</dbReference>
<proteinExistence type="predicted"/>
<evidence type="ECO:0000313" key="6">
    <source>
        <dbReference type="Proteomes" id="UP000595663"/>
    </source>
</evidence>
<keyword evidence="6" id="KW-1185">Reference proteome</keyword>
<dbReference type="InterPro" id="IPR036291">
    <property type="entry name" value="NAD(P)-bd_dom_sf"/>
</dbReference>
<reference evidence="5 6" key="1">
    <citation type="journal article" date="2008" name="Int. J. Syst. Evol. Microbiol.">
        <title>Amphritea japonica sp. nov. and Amphritea balenae sp. nov., isolated from the sediment adjacent to sperm whale carcasses off Kagoshima, Japan.</title>
        <authorList>
            <person name="Miyazaki M."/>
            <person name="Nogi Y."/>
            <person name="Fujiwara Y."/>
            <person name="Kawato M."/>
            <person name="Nagahama T."/>
            <person name="Kubokawa K."/>
            <person name="Horikoshi K."/>
        </authorList>
    </citation>
    <scope>NUCLEOTIDE SEQUENCE [LARGE SCALE GENOMIC DNA]</scope>
    <source>
        <strain evidence="5 6">ATCC BAA-1530</strain>
    </source>
</reference>
<dbReference type="Gene3D" id="3.40.50.720">
    <property type="entry name" value="NAD(P)-binding Rossmann-like Domain"/>
    <property type="match status" value="1"/>
</dbReference>
<dbReference type="RefSeq" id="WP_019621138.1">
    <property type="nucleotide sequence ID" value="NZ_AP014545.1"/>
</dbReference>
<evidence type="ECO:0000259" key="4">
    <source>
        <dbReference type="Pfam" id="PF21077"/>
    </source>
</evidence>
<dbReference type="Pfam" id="PF21078">
    <property type="entry name" value="GDH_HM3"/>
    <property type="match status" value="1"/>
</dbReference>
<dbReference type="PANTHER" id="PTHR43403:SF1">
    <property type="entry name" value="NAD-SPECIFIC GLUTAMATE DEHYDROGENASE"/>
    <property type="match status" value="1"/>
</dbReference>
<feature type="domain" description="NAD-glutamate dehydrogenase ACT3" evidence="4">
    <location>
        <begin position="31"/>
        <end position="66"/>
    </location>
</feature>
<dbReference type="InterPro" id="IPR046346">
    <property type="entry name" value="Aminoacid_DH-like_N_sf"/>
</dbReference>
<dbReference type="AlphaFoldDB" id="A0A7R6P0Q7"/>
<dbReference type="Pfam" id="PF21077">
    <property type="entry name" value="GDH_ACT3"/>
    <property type="match status" value="1"/>
</dbReference>
<gene>
    <name evidence="5" type="ORF">AMJAP_0095</name>
</gene>
<organism evidence="5 6">
    <name type="scientific">Amphritea japonica ATCC BAA-1530</name>
    <dbReference type="NCBI Taxonomy" id="1278309"/>
    <lineage>
        <taxon>Bacteria</taxon>
        <taxon>Pseudomonadati</taxon>
        <taxon>Pseudomonadota</taxon>
        <taxon>Gammaproteobacteria</taxon>
        <taxon>Oceanospirillales</taxon>
        <taxon>Oceanospirillaceae</taxon>
        <taxon>Amphritea</taxon>
    </lineage>
</organism>
<feature type="domain" description="NAD-glutamate dehydrogenase catalytic" evidence="2">
    <location>
        <begin position="190"/>
        <end position="685"/>
    </location>
</feature>
<dbReference type="InterPro" id="IPR048381">
    <property type="entry name" value="GDH_C"/>
</dbReference>
<protein>
    <recommendedName>
        <fullName evidence="7">Glutamate dehydrogenase</fullName>
    </recommendedName>
</protein>
<dbReference type="InterPro" id="IPR049056">
    <property type="entry name" value="NAD_Glu_DH_HM3"/>
</dbReference>
<evidence type="ECO:0000259" key="3">
    <source>
        <dbReference type="Pfam" id="PF21074"/>
    </source>
</evidence>
<dbReference type="Pfam" id="PF21074">
    <property type="entry name" value="GDH_C"/>
    <property type="match status" value="1"/>
</dbReference>
<evidence type="ECO:0000313" key="5">
    <source>
        <dbReference type="EMBL" id="BBB24694.1"/>
    </source>
</evidence>
<dbReference type="KEGG" id="ajp:AMJAP_0095"/>
<feature type="domain" description="NAD-specific glutamate dehydrogenase C-terminal" evidence="3">
    <location>
        <begin position="731"/>
        <end position="1060"/>
    </location>
</feature>